<dbReference type="PANTHER" id="PTHR43611">
    <property type="entry name" value="ALPHA-D-GLUCOSE 1-PHOSPHATE PHOSPHATASE"/>
    <property type="match status" value="1"/>
</dbReference>
<dbReference type="PANTHER" id="PTHR43611:SF3">
    <property type="entry name" value="FLAVIN MONONUCLEOTIDE HYDROLASE 1, CHLOROPLATIC"/>
    <property type="match status" value="1"/>
</dbReference>
<dbReference type="NCBIfam" id="TIGR01509">
    <property type="entry name" value="HAD-SF-IA-v3"/>
    <property type="match status" value="1"/>
</dbReference>
<evidence type="ECO:0000313" key="1">
    <source>
        <dbReference type="EMBL" id="SMO33243.1"/>
    </source>
</evidence>
<dbReference type="InterPro" id="IPR036412">
    <property type="entry name" value="HAD-like_sf"/>
</dbReference>
<dbReference type="AlphaFoldDB" id="A0A521AEK5"/>
<dbReference type="InterPro" id="IPR023214">
    <property type="entry name" value="HAD_sf"/>
</dbReference>
<dbReference type="InterPro" id="IPR006439">
    <property type="entry name" value="HAD-SF_hydro_IA"/>
</dbReference>
<dbReference type="SFLD" id="SFLDS00003">
    <property type="entry name" value="Haloacid_Dehalogenase"/>
    <property type="match status" value="1"/>
</dbReference>
<protein>
    <submittedName>
        <fullName evidence="1">2-haloacid dehalogenase</fullName>
    </submittedName>
</protein>
<name>A0A521AEK5_9RHOB</name>
<proteinExistence type="predicted"/>
<keyword evidence="2" id="KW-1185">Reference proteome</keyword>
<dbReference type="InterPro" id="IPR023198">
    <property type="entry name" value="PGP-like_dom2"/>
</dbReference>
<dbReference type="Gene3D" id="1.10.150.240">
    <property type="entry name" value="Putative phosphatase, domain 2"/>
    <property type="match status" value="1"/>
</dbReference>
<dbReference type="Proteomes" id="UP000316030">
    <property type="component" value="Unassembled WGS sequence"/>
</dbReference>
<gene>
    <name evidence="1" type="ORF">SAMN06265173_101116</name>
</gene>
<organism evidence="1 2">
    <name type="scientific">Thalassovita litoralis</name>
    <dbReference type="NCBI Taxonomy" id="1010611"/>
    <lineage>
        <taxon>Bacteria</taxon>
        <taxon>Pseudomonadati</taxon>
        <taxon>Pseudomonadota</taxon>
        <taxon>Alphaproteobacteria</taxon>
        <taxon>Rhodobacterales</taxon>
        <taxon>Roseobacteraceae</taxon>
        <taxon>Thalassovita</taxon>
    </lineage>
</organism>
<dbReference type="SFLD" id="SFLDG01129">
    <property type="entry name" value="C1.5:_HAD__Beta-PGM__Phosphata"/>
    <property type="match status" value="1"/>
</dbReference>
<dbReference type="PRINTS" id="PR00413">
    <property type="entry name" value="HADHALOGNASE"/>
</dbReference>
<dbReference type="SUPFAM" id="SSF56784">
    <property type="entry name" value="HAD-like"/>
    <property type="match status" value="1"/>
</dbReference>
<sequence>MIQAVVWDIGRVLIEWEPERFYDSAIGVERRKALFAAVDLHEFNLDVDRGQPFLGTWQAAARAHPDFAADIMLWHDRWIDMASPAIPRSVRILTALKAKGVPLLGLTNFGVETFEIARAAYPFLDLFDRRYVSGQLRLIKPDAGIYAALEQDSGFDPQGLLFTDDRPENIEAAAARGWQTHLFDGPAGWADCLIRHGLLTKEETQ</sequence>
<accession>A0A521AEK5</accession>
<dbReference type="Gene3D" id="3.40.50.1000">
    <property type="entry name" value="HAD superfamily/HAD-like"/>
    <property type="match status" value="1"/>
</dbReference>
<dbReference type="Pfam" id="PF00702">
    <property type="entry name" value="Hydrolase"/>
    <property type="match status" value="1"/>
</dbReference>
<evidence type="ECO:0000313" key="2">
    <source>
        <dbReference type="Proteomes" id="UP000316030"/>
    </source>
</evidence>
<dbReference type="CDD" id="cd02603">
    <property type="entry name" value="HAD_sEH-N_like"/>
    <property type="match status" value="1"/>
</dbReference>
<dbReference type="EMBL" id="FXTO01000001">
    <property type="protein sequence ID" value="SMO33243.1"/>
    <property type="molecule type" value="Genomic_DNA"/>
</dbReference>
<dbReference type="RefSeq" id="WP_142491433.1">
    <property type="nucleotide sequence ID" value="NZ_FXTO01000001.1"/>
</dbReference>
<dbReference type="OrthoDB" id="9807742at2"/>
<reference evidence="1 2" key="1">
    <citation type="submission" date="2017-05" db="EMBL/GenBank/DDBJ databases">
        <authorList>
            <person name="Varghese N."/>
            <person name="Submissions S."/>
        </authorList>
    </citation>
    <scope>NUCLEOTIDE SEQUENCE [LARGE SCALE GENOMIC DNA]</scope>
    <source>
        <strain evidence="1 2">DSM 29506</strain>
    </source>
</reference>